<dbReference type="EMBL" id="DTCM01000053">
    <property type="protein sequence ID" value="HGL40840.1"/>
    <property type="molecule type" value="Genomic_DNA"/>
</dbReference>
<evidence type="ECO:0000256" key="1">
    <source>
        <dbReference type="SAM" id="Coils"/>
    </source>
</evidence>
<accession>A0A7C4E1A7</accession>
<sequence length="106" mass="12197">MSSDKLRAFLDERIKQLEKELDILKQLRELLREEGGTGFDNLPWRQYRDGRGEWVFADQAPPDLVEKASTKGGVKIGEYVYEVTESGGKRFLRRRHLQASQQTTGA</sequence>
<name>A0A7C4E1A7_CALS0</name>
<gene>
    <name evidence="3" type="ORF">ENT82_01655</name>
    <name evidence="2" type="ORF">ENU43_04160</name>
</gene>
<keyword evidence="1" id="KW-0175">Coiled coil</keyword>
<feature type="coiled-coil region" evidence="1">
    <location>
        <begin position="7"/>
        <end position="34"/>
    </location>
</feature>
<reference evidence="3" key="1">
    <citation type="journal article" date="2020" name="mSystems">
        <title>Genome- and Community-Level Interaction Insights into Carbon Utilization and Element Cycling Functions of Hydrothermarchaeota in Hydrothermal Sediment.</title>
        <authorList>
            <person name="Zhou Z."/>
            <person name="Liu Y."/>
            <person name="Xu W."/>
            <person name="Pan J."/>
            <person name="Luo Z.H."/>
            <person name="Li M."/>
        </authorList>
    </citation>
    <scope>NUCLEOTIDE SEQUENCE [LARGE SCALE GENOMIC DNA]</scope>
    <source>
        <strain evidence="3">SpSt-613</strain>
        <strain evidence="2">SpSt-669</strain>
    </source>
</reference>
<comment type="caution">
    <text evidence="3">The sequence shown here is derived from an EMBL/GenBank/DDBJ whole genome shotgun (WGS) entry which is preliminary data.</text>
</comment>
<dbReference type="EMBL" id="DTAD01000018">
    <property type="protein sequence ID" value="HGN89821.1"/>
    <property type="molecule type" value="Genomic_DNA"/>
</dbReference>
<organism evidence="3">
    <name type="scientific">Caldiarchaeum subterraneum</name>
    <dbReference type="NCBI Taxonomy" id="311458"/>
    <lineage>
        <taxon>Archaea</taxon>
        <taxon>Nitrososphaerota</taxon>
        <taxon>Candidatus Caldarchaeales</taxon>
        <taxon>Candidatus Caldarchaeaceae</taxon>
        <taxon>Candidatus Caldarchaeum</taxon>
    </lineage>
</organism>
<evidence type="ECO:0000313" key="2">
    <source>
        <dbReference type="EMBL" id="HGL40840.1"/>
    </source>
</evidence>
<dbReference type="AlphaFoldDB" id="A0A7C4E1A7"/>
<proteinExistence type="predicted"/>
<protein>
    <submittedName>
        <fullName evidence="3">Uncharacterized protein</fullName>
    </submittedName>
</protein>
<evidence type="ECO:0000313" key="3">
    <source>
        <dbReference type="EMBL" id="HGN89821.1"/>
    </source>
</evidence>